<evidence type="ECO:0000313" key="2">
    <source>
        <dbReference type="EMBL" id="QTD49384.1"/>
    </source>
</evidence>
<dbReference type="RefSeq" id="WP_237379019.1">
    <property type="nucleotide sequence ID" value="NZ_CP071793.1"/>
</dbReference>
<evidence type="ECO:0008006" key="4">
    <source>
        <dbReference type="Google" id="ProtNLM"/>
    </source>
</evidence>
<proteinExistence type="predicted"/>
<dbReference type="AlphaFoldDB" id="A0A8A4TJK3"/>
<dbReference type="KEGG" id="scor:J3U87_27685"/>
<sequence length="228" mass="25468">MSETPHPTASGVETLLARLRDEGVEAGRRQAAEIETEARAKADALVKQAKAEADAILAEARQQAETLKHAGEEALRVAARDSVLRTRDILLNRFSKEIKRLVSMEMKDGEMLRRLILEVAGRLRDEADLERRERLELLLPEKLVDVDELRRNPVEVREGSVDDFVSSVAAGLLRDGVVLYPGEEHENGIRVRIVDCDIEVDMSDGAVAELLLQHLQPRFLALMEGVIH</sequence>
<keyword evidence="3" id="KW-1185">Reference proteome</keyword>
<protein>
    <recommendedName>
        <fullName evidence="4">V/A-type H+-transporting ATPase subunit E</fullName>
    </recommendedName>
</protein>
<gene>
    <name evidence="2" type="ORF">J3U87_27685</name>
</gene>
<organism evidence="2 3">
    <name type="scientific">Sulfidibacter corallicola</name>
    <dbReference type="NCBI Taxonomy" id="2818388"/>
    <lineage>
        <taxon>Bacteria</taxon>
        <taxon>Pseudomonadati</taxon>
        <taxon>Acidobacteriota</taxon>
        <taxon>Holophagae</taxon>
        <taxon>Acanthopleuribacterales</taxon>
        <taxon>Acanthopleuribacteraceae</taxon>
        <taxon>Sulfidibacter</taxon>
    </lineage>
</organism>
<accession>A0A8A4TJK3</accession>
<evidence type="ECO:0000313" key="3">
    <source>
        <dbReference type="Proteomes" id="UP000663929"/>
    </source>
</evidence>
<reference evidence="2" key="1">
    <citation type="submission" date="2021-03" db="EMBL/GenBank/DDBJ databases">
        <title>Acanthopleuribacteraceae sp. M133.</title>
        <authorList>
            <person name="Wang G."/>
        </authorList>
    </citation>
    <scope>NUCLEOTIDE SEQUENCE</scope>
    <source>
        <strain evidence="2">M133</strain>
    </source>
</reference>
<keyword evidence="1" id="KW-0175">Coiled coil</keyword>
<name>A0A8A4TJK3_SULCO</name>
<dbReference type="Proteomes" id="UP000663929">
    <property type="component" value="Chromosome"/>
</dbReference>
<feature type="coiled-coil region" evidence="1">
    <location>
        <begin position="39"/>
        <end position="70"/>
    </location>
</feature>
<dbReference type="EMBL" id="CP071793">
    <property type="protein sequence ID" value="QTD49384.1"/>
    <property type="molecule type" value="Genomic_DNA"/>
</dbReference>
<evidence type="ECO:0000256" key="1">
    <source>
        <dbReference type="SAM" id="Coils"/>
    </source>
</evidence>